<keyword evidence="1" id="KW-0812">Transmembrane</keyword>
<sequence length="296" mass="33476">MPNAKLKNYLHLHFLVFIAGFTAILGELITIKAISLVWFRMAIALILIFFYVKIAKVKLIVNLKSIFKLSIAGIIIALHWITFFGAIDESNISITLAMFSTGAFFASLIEPIIYKRTIIWYEILFGIIVIIGIFIITKSEIKYLTGILLGISSAFFSSLFAVLNGSFLKKHTATVISFYEFLSGVLFISLYIMCFDSGFSEDFFSLNQSDYIYLFILASICTAYAFIASTYVMKLISPYTVVLTYNLEPIYGIIMAIILFPEKEIMSTSFYYGAIVIIGVVMLNAIFKNTRKLKRK</sequence>
<dbReference type="InterPro" id="IPR000620">
    <property type="entry name" value="EamA_dom"/>
</dbReference>
<name>A0A1E5SI64_9FLAO</name>
<comment type="caution">
    <text evidence="3">The sequence shown here is derived from an EMBL/GenBank/DDBJ whole genome shotgun (WGS) entry which is preliminary data.</text>
</comment>
<feature type="transmembrane region" description="Helical" evidence="1">
    <location>
        <begin position="239"/>
        <end position="258"/>
    </location>
</feature>
<feature type="transmembrane region" description="Helical" evidence="1">
    <location>
        <begin position="211"/>
        <end position="232"/>
    </location>
</feature>
<dbReference type="InterPro" id="IPR037185">
    <property type="entry name" value="EmrE-like"/>
</dbReference>
<dbReference type="STRING" id="1849968.A8C32_06335"/>
<dbReference type="RefSeq" id="WP_069831488.1">
    <property type="nucleotide sequence ID" value="NZ_MDJD01000054.1"/>
</dbReference>
<organism evidence="3 4">
    <name type="scientific">Flavivirga aquatica</name>
    <dbReference type="NCBI Taxonomy" id="1849968"/>
    <lineage>
        <taxon>Bacteria</taxon>
        <taxon>Pseudomonadati</taxon>
        <taxon>Bacteroidota</taxon>
        <taxon>Flavobacteriia</taxon>
        <taxon>Flavobacteriales</taxon>
        <taxon>Flavobacteriaceae</taxon>
        <taxon>Flavivirga</taxon>
    </lineage>
</organism>
<dbReference type="SUPFAM" id="SSF103481">
    <property type="entry name" value="Multidrug resistance efflux transporter EmrE"/>
    <property type="match status" value="1"/>
</dbReference>
<feature type="transmembrane region" description="Helical" evidence="1">
    <location>
        <begin position="118"/>
        <end position="137"/>
    </location>
</feature>
<feature type="transmembrane region" description="Helical" evidence="1">
    <location>
        <begin position="175"/>
        <end position="199"/>
    </location>
</feature>
<dbReference type="AlphaFoldDB" id="A0A1E5SI64"/>
<evidence type="ECO:0000313" key="4">
    <source>
        <dbReference type="Proteomes" id="UP000095713"/>
    </source>
</evidence>
<dbReference type="OrthoDB" id="9150437at2"/>
<dbReference type="Pfam" id="PF00892">
    <property type="entry name" value="EamA"/>
    <property type="match status" value="1"/>
</dbReference>
<feature type="transmembrane region" description="Helical" evidence="1">
    <location>
        <begin position="12"/>
        <end position="31"/>
    </location>
</feature>
<accession>A0A1E5SI64</accession>
<feature type="transmembrane region" description="Helical" evidence="1">
    <location>
        <begin position="37"/>
        <end position="54"/>
    </location>
</feature>
<dbReference type="PANTHER" id="PTHR22911">
    <property type="entry name" value="ACYL-MALONYL CONDENSING ENZYME-RELATED"/>
    <property type="match status" value="1"/>
</dbReference>
<dbReference type="GO" id="GO:0016020">
    <property type="term" value="C:membrane"/>
    <property type="evidence" value="ECO:0007669"/>
    <property type="project" value="InterPro"/>
</dbReference>
<dbReference type="EMBL" id="MDJD01000054">
    <property type="protein sequence ID" value="OEJ98805.1"/>
    <property type="molecule type" value="Genomic_DNA"/>
</dbReference>
<feature type="transmembrane region" description="Helical" evidence="1">
    <location>
        <begin position="143"/>
        <end position="163"/>
    </location>
</feature>
<evidence type="ECO:0000313" key="3">
    <source>
        <dbReference type="EMBL" id="OEJ98805.1"/>
    </source>
</evidence>
<dbReference type="PANTHER" id="PTHR22911:SF79">
    <property type="entry name" value="MOBA-LIKE NTP TRANSFERASE DOMAIN-CONTAINING PROTEIN"/>
    <property type="match status" value="1"/>
</dbReference>
<keyword evidence="1" id="KW-0472">Membrane</keyword>
<keyword evidence="1" id="KW-1133">Transmembrane helix</keyword>
<feature type="transmembrane region" description="Helical" evidence="1">
    <location>
        <begin position="92"/>
        <end position="109"/>
    </location>
</feature>
<feature type="transmembrane region" description="Helical" evidence="1">
    <location>
        <begin position="270"/>
        <end position="287"/>
    </location>
</feature>
<gene>
    <name evidence="3" type="ORF">A8C32_06335</name>
</gene>
<keyword evidence="4" id="KW-1185">Reference proteome</keyword>
<dbReference type="Proteomes" id="UP000095713">
    <property type="component" value="Unassembled WGS sequence"/>
</dbReference>
<protein>
    <submittedName>
        <fullName evidence="3">Permease</fullName>
    </submittedName>
</protein>
<feature type="transmembrane region" description="Helical" evidence="1">
    <location>
        <begin position="66"/>
        <end position="86"/>
    </location>
</feature>
<feature type="domain" description="EamA" evidence="2">
    <location>
        <begin position="145"/>
        <end position="283"/>
    </location>
</feature>
<evidence type="ECO:0000259" key="2">
    <source>
        <dbReference type="Pfam" id="PF00892"/>
    </source>
</evidence>
<reference evidence="3 4" key="1">
    <citation type="submission" date="2016-05" db="EMBL/GenBank/DDBJ databases">
        <title>Draft Genome Sequence of Algibacter sp. Strain SK-16 Isolated from the Surface Water of Aburatsubo Inlet.</title>
        <authorList>
            <person name="Wong S.-K."/>
            <person name="Yoshizawa S."/>
            <person name="Nakajima Y."/>
            <person name="Ogura Y."/>
            <person name="Tetsuya H."/>
            <person name="Hamasaki K."/>
        </authorList>
    </citation>
    <scope>NUCLEOTIDE SEQUENCE [LARGE SCALE GENOMIC DNA]</scope>
    <source>
        <strain evidence="3 4">SK-16</strain>
    </source>
</reference>
<proteinExistence type="predicted"/>
<evidence type="ECO:0000256" key="1">
    <source>
        <dbReference type="SAM" id="Phobius"/>
    </source>
</evidence>